<dbReference type="InterPro" id="IPR036271">
    <property type="entry name" value="Tet_transcr_reg_TetR-rel_C_sf"/>
</dbReference>
<evidence type="ECO:0000256" key="1">
    <source>
        <dbReference type="ARBA" id="ARBA00023015"/>
    </source>
</evidence>
<dbReference type="OrthoDB" id="3295174at2"/>
<dbReference type="PANTHER" id="PTHR30055">
    <property type="entry name" value="HTH-TYPE TRANSCRIPTIONAL REGULATOR RUTR"/>
    <property type="match status" value="1"/>
</dbReference>
<dbReference type="SUPFAM" id="SSF48498">
    <property type="entry name" value="Tetracyclin repressor-like, C-terminal domain"/>
    <property type="match status" value="1"/>
</dbReference>
<evidence type="ECO:0000256" key="4">
    <source>
        <dbReference type="PROSITE-ProRule" id="PRU00335"/>
    </source>
</evidence>
<dbReference type="InterPro" id="IPR050109">
    <property type="entry name" value="HTH-type_TetR-like_transc_reg"/>
</dbReference>
<dbReference type="InterPro" id="IPR049445">
    <property type="entry name" value="TetR_SbtR-like_C"/>
</dbReference>
<evidence type="ECO:0000259" key="5">
    <source>
        <dbReference type="PROSITE" id="PS50977"/>
    </source>
</evidence>
<dbReference type="InterPro" id="IPR001647">
    <property type="entry name" value="HTH_TetR"/>
</dbReference>
<feature type="DNA-binding region" description="H-T-H motif" evidence="4">
    <location>
        <begin position="34"/>
        <end position="53"/>
    </location>
</feature>
<keyword evidence="1" id="KW-0805">Transcription regulation</keyword>
<dbReference type="Gene3D" id="1.10.357.10">
    <property type="entry name" value="Tetracycline Repressor, domain 2"/>
    <property type="match status" value="1"/>
</dbReference>
<dbReference type="AlphaFoldDB" id="A0A7K0C0F7"/>
<evidence type="ECO:0000256" key="2">
    <source>
        <dbReference type="ARBA" id="ARBA00023125"/>
    </source>
</evidence>
<dbReference type="SUPFAM" id="SSF46689">
    <property type="entry name" value="Homeodomain-like"/>
    <property type="match status" value="1"/>
</dbReference>
<dbReference type="Pfam" id="PF21597">
    <property type="entry name" value="TetR_C_43"/>
    <property type="match status" value="1"/>
</dbReference>
<keyword evidence="3" id="KW-0804">Transcription</keyword>
<dbReference type="PROSITE" id="PS50977">
    <property type="entry name" value="HTH_TETR_2"/>
    <property type="match status" value="1"/>
</dbReference>
<dbReference type="EMBL" id="WEGH01000003">
    <property type="protein sequence ID" value="MQY06931.1"/>
    <property type="molecule type" value="Genomic_DNA"/>
</dbReference>
<feature type="domain" description="HTH tetR-type" evidence="5">
    <location>
        <begin position="12"/>
        <end position="71"/>
    </location>
</feature>
<gene>
    <name evidence="6" type="ORF">ACRB68_50280</name>
</gene>
<keyword evidence="2 4" id="KW-0238">DNA-binding</keyword>
<dbReference type="GO" id="GO:0000976">
    <property type="term" value="F:transcription cis-regulatory region binding"/>
    <property type="evidence" value="ECO:0007669"/>
    <property type="project" value="TreeGrafter"/>
</dbReference>
<dbReference type="GO" id="GO:0003700">
    <property type="term" value="F:DNA-binding transcription factor activity"/>
    <property type="evidence" value="ECO:0007669"/>
    <property type="project" value="TreeGrafter"/>
</dbReference>
<evidence type="ECO:0000256" key="3">
    <source>
        <dbReference type="ARBA" id="ARBA00023163"/>
    </source>
</evidence>
<dbReference type="RefSeq" id="WP_153536453.1">
    <property type="nucleotide sequence ID" value="NZ_WEGH01000003.1"/>
</dbReference>
<dbReference type="Proteomes" id="UP000487268">
    <property type="component" value="Unassembled WGS sequence"/>
</dbReference>
<dbReference type="PRINTS" id="PR00455">
    <property type="entry name" value="HTHTETR"/>
</dbReference>
<protein>
    <recommendedName>
        <fullName evidence="5">HTH tetR-type domain-containing protein</fullName>
    </recommendedName>
</protein>
<keyword evidence="7" id="KW-1185">Reference proteome</keyword>
<sequence>MPETRHPRADALRNRARLLDAARAVVEEQGTEASLRDIARRAGVGMGTLYRHFATRGDLLEALLGARFDGLAARAAALAGELPPLEALTAWLHEFVSGATVYRGLAASLMATIGDETSSLHASCAALQDAGGRLLAAAQAAGRVRPDMDGADLFALVGAVATLIDQAPALAPRRDRLIDLILEGLRTA</sequence>
<organism evidence="6 7">
    <name type="scientific">Actinomadura macrotermitis</name>
    <dbReference type="NCBI Taxonomy" id="2585200"/>
    <lineage>
        <taxon>Bacteria</taxon>
        <taxon>Bacillati</taxon>
        <taxon>Actinomycetota</taxon>
        <taxon>Actinomycetes</taxon>
        <taxon>Streptosporangiales</taxon>
        <taxon>Thermomonosporaceae</taxon>
        <taxon>Actinomadura</taxon>
    </lineage>
</organism>
<evidence type="ECO:0000313" key="7">
    <source>
        <dbReference type="Proteomes" id="UP000487268"/>
    </source>
</evidence>
<reference evidence="6 7" key="1">
    <citation type="submission" date="2019-10" db="EMBL/GenBank/DDBJ databases">
        <title>Actinomadura rubteroloni sp. nov. and Actinomadura macrotermitis sp. nov., isolated from the gut of fungus growing-termite Macrotermes natalensis.</title>
        <authorList>
            <person name="Benndorf R."/>
            <person name="Martin K."/>
            <person name="Kuefner M."/>
            <person name="De Beer W."/>
            <person name="Kaster A.-K."/>
            <person name="Vollmers J."/>
            <person name="Poulsen M."/>
            <person name="Beemelmanns C."/>
        </authorList>
    </citation>
    <scope>NUCLEOTIDE SEQUENCE [LARGE SCALE GENOMIC DNA]</scope>
    <source>
        <strain evidence="6 7">RB68</strain>
    </source>
</reference>
<dbReference type="PANTHER" id="PTHR30055:SF234">
    <property type="entry name" value="HTH-TYPE TRANSCRIPTIONAL REGULATOR BETI"/>
    <property type="match status" value="1"/>
</dbReference>
<dbReference type="Pfam" id="PF00440">
    <property type="entry name" value="TetR_N"/>
    <property type="match status" value="1"/>
</dbReference>
<accession>A0A7K0C0F7</accession>
<proteinExistence type="predicted"/>
<dbReference type="InterPro" id="IPR009057">
    <property type="entry name" value="Homeodomain-like_sf"/>
</dbReference>
<comment type="caution">
    <text evidence="6">The sequence shown here is derived from an EMBL/GenBank/DDBJ whole genome shotgun (WGS) entry which is preliminary data.</text>
</comment>
<evidence type="ECO:0000313" key="6">
    <source>
        <dbReference type="EMBL" id="MQY06931.1"/>
    </source>
</evidence>
<name>A0A7K0C0F7_9ACTN</name>